<dbReference type="Proteomes" id="UP000321104">
    <property type="component" value="Unassembled WGS sequence"/>
</dbReference>
<dbReference type="AlphaFoldDB" id="A0A6N3T861"/>
<sequence length="94" mass="9825">MESDVFPASIGGGPSVVMLDITHEKCPMTFVRTRLALDGLAPGSLLAVRLKGEEPRKNVSRSVTGLGHLIVSEQEGADGSIVLTIQKKGGPKTA</sequence>
<dbReference type="Proteomes" id="UP000032673">
    <property type="component" value="Unassembled WGS sequence"/>
</dbReference>
<dbReference type="SUPFAM" id="SSF64307">
    <property type="entry name" value="SirA-like"/>
    <property type="match status" value="1"/>
</dbReference>
<dbReference type="InterPro" id="IPR001455">
    <property type="entry name" value="TusA-like"/>
</dbReference>
<organism evidence="3 5">
    <name type="scientific">Acetobacter indonesiensis</name>
    <dbReference type="NCBI Taxonomy" id="104101"/>
    <lineage>
        <taxon>Bacteria</taxon>
        <taxon>Pseudomonadati</taxon>
        <taxon>Pseudomonadota</taxon>
        <taxon>Alphaproteobacteria</taxon>
        <taxon>Acetobacterales</taxon>
        <taxon>Acetobacteraceae</taxon>
        <taxon>Acetobacter</taxon>
    </lineage>
</organism>
<comment type="caution">
    <text evidence="3">The sequence shown here is derived from an EMBL/GenBank/DDBJ whole genome shotgun (WGS) entry which is preliminary data.</text>
</comment>
<dbReference type="EMBL" id="BJXQ01000008">
    <property type="protein sequence ID" value="GEN03709.1"/>
    <property type="molecule type" value="Genomic_DNA"/>
</dbReference>
<evidence type="ECO:0000259" key="1">
    <source>
        <dbReference type="Pfam" id="PF01206"/>
    </source>
</evidence>
<dbReference type="EMBL" id="BAMW01000002">
    <property type="protein sequence ID" value="GAN61748.1"/>
    <property type="molecule type" value="Genomic_DNA"/>
</dbReference>
<feature type="domain" description="UPF0033" evidence="1">
    <location>
        <begin position="19"/>
        <end position="87"/>
    </location>
</feature>
<dbReference type="Gene3D" id="3.30.110.40">
    <property type="entry name" value="TusA-like domain"/>
    <property type="match status" value="1"/>
</dbReference>
<keyword evidence="4" id="KW-1185">Reference proteome</keyword>
<evidence type="ECO:0000313" key="3">
    <source>
        <dbReference type="EMBL" id="GEN03709.1"/>
    </source>
</evidence>
<gene>
    <name evidence="2" type="ORF">Abin_002_004</name>
    <name evidence="3" type="ORF">AIN02nite_17340</name>
</gene>
<evidence type="ECO:0000313" key="2">
    <source>
        <dbReference type="EMBL" id="GAN61748.1"/>
    </source>
</evidence>
<evidence type="ECO:0000313" key="4">
    <source>
        <dbReference type="Proteomes" id="UP000032673"/>
    </source>
</evidence>
<proteinExistence type="predicted"/>
<dbReference type="RefSeq" id="WP_048844448.1">
    <property type="nucleotide sequence ID" value="NZ_BAMW01000002.1"/>
</dbReference>
<accession>A0A6N3T861</accession>
<evidence type="ECO:0000313" key="5">
    <source>
        <dbReference type="Proteomes" id="UP000321104"/>
    </source>
</evidence>
<name>A0A6N3T861_9PROT</name>
<reference evidence="3 5" key="2">
    <citation type="submission" date="2019-07" db="EMBL/GenBank/DDBJ databases">
        <title>Whole genome shotgun sequence of Acetobacter indonesiensis NBRC 16471.</title>
        <authorList>
            <person name="Hosoyama A."/>
            <person name="Uohara A."/>
            <person name="Ohji S."/>
            <person name="Ichikawa N."/>
        </authorList>
    </citation>
    <scope>NUCLEOTIDE SEQUENCE [LARGE SCALE GENOMIC DNA]</scope>
    <source>
        <strain evidence="3 5">NBRC 16471</strain>
    </source>
</reference>
<reference evidence="2 4" key="1">
    <citation type="submission" date="2012-11" db="EMBL/GenBank/DDBJ databases">
        <title>Whole genome sequence of Acetobacter indonesiensis 5H-1.</title>
        <authorList>
            <person name="Azuma Y."/>
            <person name="Higashiura N."/>
            <person name="Hirakawa H."/>
            <person name="Matsushita K."/>
        </authorList>
    </citation>
    <scope>NUCLEOTIDE SEQUENCE [LARGE SCALE GENOMIC DNA]</scope>
    <source>
        <strain evidence="2 4">5H-1</strain>
    </source>
</reference>
<protein>
    <recommendedName>
        <fullName evidence="1">UPF0033 domain-containing protein</fullName>
    </recommendedName>
</protein>
<dbReference type="Pfam" id="PF01206">
    <property type="entry name" value="TusA"/>
    <property type="match status" value="1"/>
</dbReference>
<dbReference type="InterPro" id="IPR036868">
    <property type="entry name" value="TusA-like_sf"/>
</dbReference>